<evidence type="ECO:0000256" key="1">
    <source>
        <dbReference type="ARBA" id="ARBA00000448"/>
    </source>
</evidence>
<dbReference type="EC" id="3.2.1.21" evidence="5"/>
<comment type="similarity">
    <text evidence="13">Belongs to the glycosyl hydrolase 31 family.</text>
</comment>
<dbReference type="InterPro" id="IPR030458">
    <property type="entry name" value="Glyco_hydro_31_AS"/>
</dbReference>
<feature type="signal peptide" evidence="14">
    <location>
        <begin position="1"/>
        <end position="19"/>
    </location>
</feature>
<evidence type="ECO:0000256" key="7">
    <source>
        <dbReference type="ARBA" id="ARBA00022525"/>
    </source>
</evidence>
<accession>A0ABR3GV44</accession>
<keyword evidence="8 13" id="KW-0378">Hydrolase</keyword>
<dbReference type="PROSITE" id="PS51257">
    <property type="entry name" value="PROKAR_LIPOPROTEIN"/>
    <property type="match status" value="1"/>
</dbReference>
<evidence type="ECO:0000256" key="3">
    <source>
        <dbReference type="ARBA" id="ARBA00004613"/>
    </source>
</evidence>
<dbReference type="EC" id="3.2.1.20" evidence="4"/>
<comment type="catalytic activity">
    <reaction evidence="1">
        <text>Hydrolysis of terminal, non-reducing beta-D-glucosyl residues with release of beta-D-glucose.</text>
        <dbReference type="EC" id="3.2.1.21"/>
    </reaction>
</comment>
<feature type="chain" id="PRO_5045791282" description="Probable alpha/beta-glucosidase agdC" evidence="14">
    <location>
        <begin position="20"/>
        <end position="426"/>
    </location>
</feature>
<dbReference type="Pfam" id="PF01055">
    <property type="entry name" value="Glyco_hydro_31_2nd"/>
    <property type="match status" value="1"/>
</dbReference>
<dbReference type="Proteomes" id="UP001447188">
    <property type="component" value="Unassembled WGS sequence"/>
</dbReference>
<dbReference type="PANTHER" id="PTHR22762:SF67">
    <property type="entry name" value="ALPHA_BETA-GLUCOSIDASE AGDC-RELATED"/>
    <property type="match status" value="1"/>
</dbReference>
<evidence type="ECO:0000259" key="15">
    <source>
        <dbReference type="Pfam" id="PF01055"/>
    </source>
</evidence>
<sequence>MYTLRTAFLLIVAVACVKAVATTPPCPGYTAKNVKKTASTLTADLTLAGKGCKIYGVDIPELRLEVTYDDDSRIHVKILDPNNKRYEVPEDIFPRPTNGGAQSSRSNIRFDIQESPFSFKIVRKSNGENLFDTTGHPLIFKNQYLRLTTNLPPKANIYGLGEHSDALRLDTFNTTRTLWARDAAGIPKNSNLYGVHPIYLEHRSSGSHGVFLLNSNGMDIKIRETNITSLEYNVIGGIFDLYFFAGPTPADVSRQYARVAGFPVMTPYWNLGMHPNITGYWNEEFEAFFNPKTGIDIDGLWIDMNEPTNFCDYPCVDPEQTAIDRGMPPADLPVREPPRRIPGFPFTNSRIKRQEVAGEDLINPPYALENDWPNGISDRTAATDNMMHITFTELHRFSGSNVITPAWITTCYYHSKHFCWCWCQGL</sequence>
<comment type="caution">
    <text evidence="17">The sequence shown here is derived from an EMBL/GenBank/DDBJ whole genome shotgun (WGS) entry which is preliminary data.</text>
</comment>
<keyword evidence="14" id="KW-0732">Signal</keyword>
<dbReference type="Gene3D" id="3.20.20.80">
    <property type="entry name" value="Glycosidases"/>
    <property type="match status" value="1"/>
</dbReference>
<evidence type="ECO:0000256" key="13">
    <source>
        <dbReference type="RuleBase" id="RU361185"/>
    </source>
</evidence>
<dbReference type="CDD" id="cd14752">
    <property type="entry name" value="GH31_N"/>
    <property type="match status" value="1"/>
</dbReference>
<evidence type="ECO:0000256" key="6">
    <source>
        <dbReference type="ARBA" id="ARBA00014002"/>
    </source>
</evidence>
<keyword evidence="18" id="KW-1185">Reference proteome</keyword>
<comment type="subcellular location">
    <subcellularLocation>
        <location evidence="3">Secreted</location>
    </subcellularLocation>
</comment>
<evidence type="ECO:0000259" key="16">
    <source>
        <dbReference type="Pfam" id="PF13802"/>
    </source>
</evidence>
<dbReference type="EMBL" id="JBBBZM010000008">
    <property type="protein sequence ID" value="KAL0639779.1"/>
    <property type="molecule type" value="Genomic_DNA"/>
</dbReference>
<organism evidence="17 18">
    <name type="scientific">Discina gigas</name>
    <dbReference type="NCBI Taxonomy" id="1032678"/>
    <lineage>
        <taxon>Eukaryota</taxon>
        <taxon>Fungi</taxon>
        <taxon>Dikarya</taxon>
        <taxon>Ascomycota</taxon>
        <taxon>Pezizomycotina</taxon>
        <taxon>Pezizomycetes</taxon>
        <taxon>Pezizales</taxon>
        <taxon>Discinaceae</taxon>
        <taxon>Discina</taxon>
    </lineage>
</organism>
<dbReference type="PROSITE" id="PS00129">
    <property type="entry name" value="GLYCOSYL_HYDROL_F31_1"/>
    <property type="match status" value="1"/>
</dbReference>
<evidence type="ECO:0000256" key="8">
    <source>
        <dbReference type="ARBA" id="ARBA00022801"/>
    </source>
</evidence>
<dbReference type="InterPro" id="IPR011013">
    <property type="entry name" value="Gal_mutarotase_sf_dom"/>
</dbReference>
<keyword evidence="10" id="KW-0119">Carbohydrate metabolism</keyword>
<dbReference type="PANTHER" id="PTHR22762">
    <property type="entry name" value="ALPHA-GLUCOSIDASE"/>
    <property type="match status" value="1"/>
</dbReference>
<comment type="function">
    <text evidence="12">Glucosidase involved in the degradation of cellulosic biomass. Has both alpha- and beta-glucosidase activity.</text>
</comment>
<feature type="domain" description="Glycoside hydrolase family 31 N-terminal" evidence="16">
    <location>
        <begin position="96"/>
        <end position="217"/>
    </location>
</feature>
<feature type="domain" description="Glycoside hydrolase family 31 TIM barrel" evidence="15">
    <location>
        <begin position="273"/>
        <end position="322"/>
    </location>
</feature>
<evidence type="ECO:0000256" key="5">
    <source>
        <dbReference type="ARBA" id="ARBA00012744"/>
    </source>
</evidence>
<dbReference type="InterPro" id="IPR000322">
    <property type="entry name" value="Glyco_hydro_31_TIM"/>
</dbReference>
<name>A0ABR3GV44_9PEZI</name>
<gene>
    <name evidence="17" type="ORF">Q9L58_001094</name>
</gene>
<keyword evidence="7" id="KW-0964">Secreted</keyword>
<evidence type="ECO:0000256" key="12">
    <source>
        <dbReference type="ARBA" id="ARBA00025512"/>
    </source>
</evidence>
<evidence type="ECO:0000256" key="14">
    <source>
        <dbReference type="SAM" id="SignalP"/>
    </source>
</evidence>
<reference evidence="17 18" key="1">
    <citation type="submission" date="2024-02" db="EMBL/GenBank/DDBJ databases">
        <title>Discinaceae phylogenomics.</title>
        <authorList>
            <person name="Dirks A.C."/>
            <person name="James T.Y."/>
        </authorList>
    </citation>
    <scope>NUCLEOTIDE SEQUENCE [LARGE SCALE GENOMIC DNA]</scope>
    <source>
        <strain evidence="17 18">ACD0624</strain>
    </source>
</reference>
<dbReference type="Pfam" id="PF13802">
    <property type="entry name" value="Gal_mutarotas_2"/>
    <property type="match status" value="1"/>
</dbReference>
<keyword evidence="9" id="KW-0325">Glycoprotein</keyword>
<evidence type="ECO:0000256" key="2">
    <source>
        <dbReference type="ARBA" id="ARBA00001657"/>
    </source>
</evidence>
<evidence type="ECO:0000313" key="17">
    <source>
        <dbReference type="EMBL" id="KAL0639779.1"/>
    </source>
</evidence>
<keyword evidence="11 13" id="KW-0326">Glycosidase</keyword>
<proteinExistence type="inferred from homology"/>
<evidence type="ECO:0000313" key="18">
    <source>
        <dbReference type="Proteomes" id="UP001447188"/>
    </source>
</evidence>
<dbReference type="SUPFAM" id="SSF74650">
    <property type="entry name" value="Galactose mutarotase-like"/>
    <property type="match status" value="1"/>
</dbReference>
<comment type="catalytic activity">
    <reaction evidence="2">
        <text>Hydrolysis of terminal, non-reducing (1-&gt;4)-linked alpha-D-glucose residues with release of alpha-D-glucose.</text>
        <dbReference type="EC" id="3.2.1.20"/>
    </reaction>
</comment>
<dbReference type="Gene3D" id="2.60.40.1760">
    <property type="entry name" value="glycosyl hydrolase (family 31)"/>
    <property type="match status" value="1"/>
</dbReference>
<evidence type="ECO:0000256" key="4">
    <source>
        <dbReference type="ARBA" id="ARBA00012741"/>
    </source>
</evidence>
<dbReference type="InterPro" id="IPR025887">
    <property type="entry name" value="Glyco_hydro_31_N_dom"/>
</dbReference>
<evidence type="ECO:0000256" key="10">
    <source>
        <dbReference type="ARBA" id="ARBA00023277"/>
    </source>
</evidence>
<evidence type="ECO:0000256" key="11">
    <source>
        <dbReference type="ARBA" id="ARBA00023295"/>
    </source>
</evidence>
<evidence type="ECO:0000256" key="9">
    <source>
        <dbReference type="ARBA" id="ARBA00023180"/>
    </source>
</evidence>
<protein>
    <recommendedName>
        <fullName evidence="6">Probable alpha/beta-glucosidase agdC</fullName>
        <ecNumber evidence="4">3.2.1.20</ecNumber>
        <ecNumber evidence="5">3.2.1.21</ecNumber>
    </recommendedName>
</protein>